<organism evidence="4 5">
    <name type="scientific">Cyphellophora europaea (strain CBS 101466)</name>
    <name type="common">Phialophora europaea</name>
    <dbReference type="NCBI Taxonomy" id="1220924"/>
    <lineage>
        <taxon>Eukaryota</taxon>
        <taxon>Fungi</taxon>
        <taxon>Dikarya</taxon>
        <taxon>Ascomycota</taxon>
        <taxon>Pezizomycotina</taxon>
        <taxon>Eurotiomycetes</taxon>
        <taxon>Chaetothyriomycetidae</taxon>
        <taxon>Chaetothyriales</taxon>
        <taxon>Cyphellophoraceae</taxon>
        <taxon>Cyphellophora</taxon>
    </lineage>
</organism>
<dbReference type="HOGENOM" id="CLU_063073_0_0_1"/>
<protein>
    <submittedName>
        <fullName evidence="4">Uncharacterized protein</fullName>
    </submittedName>
</protein>
<keyword evidence="5" id="KW-1185">Reference proteome</keyword>
<keyword evidence="2" id="KW-0812">Transmembrane</keyword>
<dbReference type="eggNOG" id="ENOG502S5NX">
    <property type="taxonomic scope" value="Eukaryota"/>
</dbReference>
<feature type="region of interest" description="Disordered" evidence="1">
    <location>
        <begin position="178"/>
        <end position="220"/>
    </location>
</feature>
<dbReference type="STRING" id="1220924.W2SCT8"/>
<dbReference type="InParanoid" id="W2SCT8"/>
<feature type="signal peptide" evidence="3">
    <location>
        <begin position="1"/>
        <end position="16"/>
    </location>
</feature>
<keyword evidence="2" id="KW-0472">Membrane</keyword>
<evidence type="ECO:0000256" key="2">
    <source>
        <dbReference type="SAM" id="Phobius"/>
    </source>
</evidence>
<keyword evidence="2" id="KW-1133">Transmembrane helix</keyword>
<dbReference type="OrthoDB" id="159229at2759"/>
<keyword evidence="3" id="KW-0732">Signal</keyword>
<sequence>MRFSTLLLALATQILAQDHPAVPLATGQPKRVTYQANLQDGKPGGGYIAGVSSDDGTGVSFNINAYHIHVNRIPDDGNCTAAGGHLMPFDGPPDTVPCNITDPQYCQVGDMSGKHGKITAENSNNGKFNAAYTDVYVSAIEGNDAFFGNRSIVIHAANGTRLNCGNFDLQPDAAASNGTYPGSNGTYTPPSGSSGGGYAPQATSGSPSASGSAQSSPSQLPGSGVGTLAVPFFWAGVLGLAALFAAS</sequence>
<dbReference type="InterPro" id="IPR036423">
    <property type="entry name" value="SOD-like_Cu/Zn_dom_sf"/>
</dbReference>
<dbReference type="RefSeq" id="XP_008711248.1">
    <property type="nucleotide sequence ID" value="XM_008713026.1"/>
</dbReference>
<dbReference type="AlphaFoldDB" id="W2SCT8"/>
<gene>
    <name evidence="4" type="ORF">HMPREF1541_00721</name>
</gene>
<evidence type="ECO:0000313" key="5">
    <source>
        <dbReference type="Proteomes" id="UP000030752"/>
    </source>
</evidence>
<feature type="transmembrane region" description="Helical" evidence="2">
    <location>
        <begin position="225"/>
        <end position="246"/>
    </location>
</feature>
<dbReference type="GeneID" id="19968060"/>
<dbReference type="GO" id="GO:0006801">
    <property type="term" value="P:superoxide metabolic process"/>
    <property type="evidence" value="ECO:0007669"/>
    <property type="project" value="InterPro"/>
</dbReference>
<evidence type="ECO:0000313" key="4">
    <source>
        <dbReference type="EMBL" id="ETN46536.1"/>
    </source>
</evidence>
<dbReference type="GO" id="GO:0046872">
    <property type="term" value="F:metal ion binding"/>
    <property type="evidence" value="ECO:0007669"/>
    <property type="project" value="InterPro"/>
</dbReference>
<feature type="chain" id="PRO_5004824251" evidence="3">
    <location>
        <begin position="17"/>
        <end position="247"/>
    </location>
</feature>
<dbReference type="EMBL" id="KB822711">
    <property type="protein sequence ID" value="ETN46536.1"/>
    <property type="molecule type" value="Genomic_DNA"/>
</dbReference>
<feature type="compositionally biased region" description="Low complexity" evidence="1">
    <location>
        <begin position="199"/>
        <end position="220"/>
    </location>
</feature>
<dbReference type="Proteomes" id="UP000030752">
    <property type="component" value="Unassembled WGS sequence"/>
</dbReference>
<dbReference type="SUPFAM" id="SSF49329">
    <property type="entry name" value="Cu,Zn superoxide dismutase-like"/>
    <property type="match status" value="1"/>
</dbReference>
<feature type="compositionally biased region" description="Low complexity" evidence="1">
    <location>
        <begin position="181"/>
        <end position="192"/>
    </location>
</feature>
<proteinExistence type="predicted"/>
<dbReference type="VEuPathDB" id="FungiDB:HMPREF1541_00721"/>
<dbReference type="Gene3D" id="2.60.40.200">
    <property type="entry name" value="Superoxide dismutase, copper/zinc binding domain"/>
    <property type="match status" value="1"/>
</dbReference>
<accession>W2SCT8</accession>
<evidence type="ECO:0000256" key="3">
    <source>
        <dbReference type="SAM" id="SignalP"/>
    </source>
</evidence>
<name>W2SCT8_CYPE1</name>
<evidence type="ECO:0000256" key="1">
    <source>
        <dbReference type="SAM" id="MobiDB-lite"/>
    </source>
</evidence>
<reference evidence="4 5" key="1">
    <citation type="submission" date="2013-03" db="EMBL/GenBank/DDBJ databases">
        <title>The Genome Sequence of Phialophora europaea CBS 101466.</title>
        <authorList>
            <consortium name="The Broad Institute Genomics Platform"/>
            <person name="Cuomo C."/>
            <person name="de Hoog S."/>
            <person name="Gorbushina A."/>
            <person name="Walker B."/>
            <person name="Young S.K."/>
            <person name="Zeng Q."/>
            <person name="Gargeya S."/>
            <person name="Fitzgerald M."/>
            <person name="Haas B."/>
            <person name="Abouelleil A."/>
            <person name="Allen A.W."/>
            <person name="Alvarado L."/>
            <person name="Arachchi H.M."/>
            <person name="Berlin A.M."/>
            <person name="Chapman S.B."/>
            <person name="Gainer-Dewar J."/>
            <person name="Goldberg J."/>
            <person name="Griggs A."/>
            <person name="Gujja S."/>
            <person name="Hansen M."/>
            <person name="Howarth C."/>
            <person name="Imamovic A."/>
            <person name="Ireland A."/>
            <person name="Larimer J."/>
            <person name="McCowan C."/>
            <person name="Murphy C."/>
            <person name="Pearson M."/>
            <person name="Poon T.W."/>
            <person name="Priest M."/>
            <person name="Roberts A."/>
            <person name="Saif S."/>
            <person name="Shea T."/>
            <person name="Sisk P."/>
            <person name="Sykes S."/>
            <person name="Wortman J."/>
            <person name="Nusbaum C."/>
            <person name="Birren B."/>
        </authorList>
    </citation>
    <scope>NUCLEOTIDE SEQUENCE [LARGE SCALE GENOMIC DNA]</scope>
    <source>
        <strain evidence="4 5">CBS 101466</strain>
    </source>
</reference>